<sequence>MDIDFFAGIVRTGTVLGADAGMSPQEVRRYLGDDPWDTELSWDYGLVEFFWDVKGSRFEVNLGRTTEQVPFSALAAKVSLVPQEDGTYLEPTSGVVVHVRDGLVSLIVSTRGGLGGLDIPGDRLPEVNSHPGFYADIVQTGTVLGVDADLDPSVISRVLGDFEYENDNGESFWWGYDIVEIFWHRRASGHGVIGSHFSVQTHRLSARNRPLLFADLEAELVRRGVSLTPLPLFEDYQDYWQPESRMTLTVHVPCGEVERIGSDYRRDPAQPDWGDHRAIYRSMKEVVNFSPAARSKWIAKHKPAEYAWSWWMRRIRTITGRATAADQVRDREKWVDFGYWAFEQCPALDVPAAMVAQAVAEYTADLEDSQPEMRRLPADTVVRACLAQITGKLDRTDKSLLAAASLHRHAVEDTALLDSWIARRNDIPSASMPRL</sequence>
<gene>
    <name evidence="1" type="ORF">DMH04_11745</name>
</gene>
<dbReference type="AlphaFoldDB" id="A0A428ZG27"/>
<protein>
    <submittedName>
        <fullName evidence="1">Uncharacterized protein</fullName>
    </submittedName>
</protein>
<dbReference type="OrthoDB" id="3360700at2"/>
<comment type="caution">
    <text evidence="1">The sequence shown here is derived from an EMBL/GenBank/DDBJ whole genome shotgun (WGS) entry which is preliminary data.</text>
</comment>
<organism evidence="1 2">
    <name type="scientific">Kibdelosporangium aridum</name>
    <dbReference type="NCBI Taxonomy" id="2030"/>
    <lineage>
        <taxon>Bacteria</taxon>
        <taxon>Bacillati</taxon>
        <taxon>Actinomycetota</taxon>
        <taxon>Actinomycetes</taxon>
        <taxon>Pseudonocardiales</taxon>
        <taxon>Pseudonocardiaceae</taxon>
        <taxon>Kibdelosporangium</taxon>
    </lineage>
</organism>
<name>A0A428ZG27_KIBAR</name>
<reference evidence="1 2" key="1">
    <citation type="submission" date="2018-05" db="EMBL/GenBank/DDBJ databases">
        <title>Evolution of GPA BGCs.</title>
        <authorList>
            <person name="Waglechner N."/>
            <person name="Wright G.D."/>
        </authorList>
    </citation>
    <scope>NUCLEOTIDE SEQUENCE [LARGE SCALE GENOMIC DNA]</scope>
    <source>
        <strain evidence="1 2">A82846</strain>
    </source>
</reference>
<evidence type="ECO:0000313" key="1">
    <source>
        <dbReference type="EMBL" id="RSM86920.1"/>
    </source>
</evidence>
<dbReference type="EMBL" id="QHKI01000007">
    <property type="protein sequence ID" value="RSM86920.1"/>
    <property type="molecule type" value="Genomic_DNA"/>
</dbReference>
<evidence type="ECO:0000313" key="2">
    <source>
        <dbReference type="Proteomes" id="UP000287547"/>
    </source>
</evidence>
<accession>A0A428ZG27</accession>
<dbReference type="Proteomes" id="UP000287547">
    <property type="component" value="Unassembled WGS sequence"/>
</dbReference>
<proteinExistence type="predicted"/>
<dbReference type="RefSeq" id="WP_051794184.1">
    <property type="nucleotide sequence ID" value="NZ_QHKI01000007.1"/>
</dbReference>